<dbReference type="PANTHER" id="PTHR42786:SF2">
    <property type="entry name" value="TRNA (CYTIDINE_URIDINE-2'-O-)-METHYLTRANSFERASE TRMJ"/>
    <property type="match status" value="1"/>
</dbReference>
<feature type="domain" description="tRNA/rRNA methyltransferase SpoU type" evidence="6">
    <location>
        <begin position="298"/>
        <end position="364"/>
    </location>
</feature>
<dbReference type="InterPro" id="IPR004384">
    <property type="entry name" value="RNA_MeTrfase_TrmJ/LasT"/>
</dbReference>
<reference evidence="7" key="1">
    <citation type="submission" date="2021-01" db="EMBL/GenBank/DDBJ databases">
        <authorList>
            <person name="Corre E."/>
            <person name="Pelletier E."/>
            <person name="Niang G."/>
            <person name="Scheremetjew M."/>
            <person name="Finn R."/>
            <person name="Kale V."/>
            <person name="Holt S."/>
            <person name="Cochrane G."/>
            <person name="Meng A."/>
            <person name="Brown T."/>
            <person name="Cohen L."/>
        </authorList>
    </citation>
    <scope>NUCLEOTIDE SEQUENCE</scope>
    <source>
        <strain evidence="7">CCMP1320</strain>
    </source>
</reference>
<sequence length="378" mass="40384">MYSLSNSAVPQRLTGIPMPALKGCLSAKSAAVANATPPPKYSIQDNPMIRANKQIFREENYKATQQSEERANWAASVRNVTRREKQMLWRPELDPPPVLSQVTVVLVSPRRPVTAGTVARACSAFEVEDMRIVAPRCSHLSRHALGPSKGAQYILHNVRTHDTISEATSNCDLTVAFTRWVKGQGLPFYDLAALMQHPLVKDLVSADAYVSSGPADQGQECSHHSDTGSEISSSSTTTTTISTSSSIACGGNRELESDEDRNVGSKGNSHGHGVNSSSSSSSSSSSIDGVNAAGVVSTDHKEPEGESLAKSASSQRAVRVALVFGREDLGMSDEEVQECDVVCSIPIGRLQESLSLSHAVSISLSSLFQRRTEALSSS</sequence>
<dbReference type="Gene3D" id="3.40.1280.10">
    <property type="match status" value="2"/>
</dbReference>
<dbReference type="SUPFAM" id="SSF75217">
    <property type="entry name" value="alpha/beta knot"/>
    <property type="match status" value="2"/>
</dbReference>
<gene>
    <name evidence="7" type="ORF">DTER00134_LOCUS10817</name>
</gene>
<evidence type="ECO:0000256" key="1">
    <source>
        <dbReference type="ARBA" id="ARBA00007228"/>
    </source>
</evidence>
<protein>
    <recommendedName>
        <fullName evidence="6">tRNA/rRNA methyltransferase SpoU type domain-containing protein</fullName>
    </recommendedName>
</protein>
<feature type="domain" description="tRNA/rRNA methyltransferase SpoU type" evidence="6">
    <location>
        <begin position="102"/>
        <end position="174"/>
    </location>
</feature>
<keyword evidence="4" id="KW-0949">S-adenosyl-L-methionine</keyword>
<accession>A0A7S3QWW9</accession>
<evidence type="ECO:0000256" key="3">
    <source>
        <dbReference type="ARBA" id="ARBA00022679"/>
    </source>
</evidence>
<evidence type="ECO:0000259" key="6">
    <source>
        <dbReference type="Pfam" id="PF00588"/>
    </source>
</evidence>
<dbReference type="GO" id="GO:0008173">
    <property type="term" value="F:RNA methyltransferase activity"/>
    <property type="evidence" value="ECO:0007669"/>
    <property type="project" value="InterPro"/>
</dbReference>
<name>A0A7S3QWW9_DUNTE</name>
<feature type="compositionally biased region" description="Low complexity" evidence="5">
    <location>
        <begin position="231"/>
        <end position="247"/>
    </location>
</feature>
<feature type="compositionally biased region" description="Low complexity" evidence="5">
    <location>
        <begin position="276"/>
        <end position="286"/>
    </location>
</feature>
<dbReference type="EMBL" id="HBIP01018338">
    <property type="protein sequence ID" value="CAE0495744.1"/>
    <property type="molecule type" value="Transcribed_RNA"/>
</dbReference>
<dbReference type="Pfam" id="PF00588">
    <property type="entry name" value="SpoU_methylase"/>
    <property type="match status" value="2"/>
</dbReference>
<dbReference type="InterPro" id="IPR001537">
    <property type="entry name" value="SpoU_MeTrfase"/>
</dbReference>
<dbReference type="GO" id="GO:0003723">
    <property type="term" value="F:RNA binding"/>
    <property type="evidence" value="ECO:0007669"/>
    <property type="project" value="InterPro"/>
</dbReference>
<dbReference type="InterPro" id="IPR029028">
    <property type="entry name" value="Alpha/beta_knot_MTases"/>
</dbReference>
<dbReference type="GO" id="GO:0002128">
    <property type="term" value="P:tRNA nucleoside ribose methylation"/>
    <property type="evidence" value="ECO:0007669"/>
    <property type="project" value="TreeGrafter"/>
</dbReference>
<keyword evidence="3" id="KW-0808">Transferase</keyword>
<dbReference type="InterPro" id="IPR029026">
    <property type="entry name" value="tRNA_m1G_MTases_N"/>
</dbReference>
<proteinExistence type="inferred from homology"/>
<evidence type="ECO:0000256" key="5">
    <source>
        <dbReference type="SAM" id="MobiDB-lite"/>
    </source>
</evidence>
<evidence type="ECO:0000256" key="4">
    <source>
        <dbReference type="ARBA" id="ARBA00022691"/>
    </source>
</evidence>
<dbReference type="AlphaFoldDB" id="A0A7S3QWW9"/>
<keyword evidence="2" id="KW-0489">Methyltransferase</keyword>
<dbReference type="GO" id="GO:0005829">
    <property type="term" value="C:cytosol"/>
    <property type="evidence" value="ECO:0007669"/>
    <property type="project" value="TreeGrafter"/>
</dbReference>
<feature type="region of interest" description="Disordered" evidence="5">
    <location>
        <begin position="211"/>
        <end position="291"/>
    </location>
</feature>
<comment type="similarity">
    <text evidence="1">Belongs to the class IV-like SAM-binding methyltransferase superfamily. RNA methyltransferase TrmH family.</text>
</comment>
<evidence type="ECO:0000313" key="7">
    <source>
        <dbReference type="EMBL" id="CAE0495744.1"/>
    </source>
</evidence>
<evidence type="ECO:0000256" key="2">
    <source>
        <dbReference type="ARBA" id="ARBA00022603"/>
    </source>
</evidence>
<dbReference type="PANTHER" id="PTHR42786">
    <property type="entry name" value="TRNA/RRNA METHYLTRANSFERASE"/>
    <property type="match status" value="1"/>
</dbReference>
<organism evidence="7">
    <name type="scientific">Dunaliella tertiolecta</name>
    <name type="common">Green alga</name>
    <dbReference type="NCBI Taxonomy" id="3047"/>
    <lineage>
        <taxon>Eukaryota</taxon>
        <taxon>Viridiplantae</taxon>
        <taxon>Chlorophyta</taxon>
        <taxon>core chlorophytes</taxon>
        <taxon>Chlorophyceae</taxon>
        <taxon>CS clade</taxon>
        <taxon>Chlamydomonadales</taxon>
        <taxon>Dunaliellaceae</taxon>
        <taxon>Dunaliella</taxon>
    </lineage>
</organism>